<evidence type="ECO:0000256" key="1">
    <source>
        <dbReference type="ARBA" id="ARBA00005769"/>
    </source>
</evidence>
<keyword evidence="2" id="KW-1278">Translocase</keyword>
<keyword evidence="6" id="KW-1185">Reference proteome</keyword>
<dbReference type="GO" id="GO:0048038">
    <property type="term" value="F:quinone binding"/>
    <property type="evidence" value="ECO:0007669"/>
    <property type="project" value="InterPro"/>
</dbReference>
<dbReference type="Pfam" id="PF00346">
    <property type="entry name" value="Complex1_49kDa"/>
    <property type="match status" value="2"/>
</dbReference>
<sequence length="148" mass="17191">MNCTTVQVGFDIASHILWLGPFMTDIIAANLPYGWIDKCLDLCDYLLTGVEAINWGLFGPMLRASKGQWDLHKVDHYECYNEFDWKIQWQKEDDSLACYLGGFLWHWKIRPLGFINLQIISQLVKRTNLIDIMTILGSIDIITREVDH</sequence>
<evidence type="ECO:0000256" key="3">
    <source>
        <dbReference type="ARBA" id="ARBA00023027"/>
    </source>
</evidence>
<accession>A0AAV8SRG4</accession>
<dbReference type="SUPFAM" id="SSF56762">
    <property type="entry name" value="HydB/Nqo4-like"/>
    <property type="match status" value="1"/>
</dbReference>
<dbReference type="GO" id="GO:0051287">
    <property type="term" value="F:NAD binding"/>
    <property type="evidence" value="ECO:0007669"/>
    <property type="project" value="InterPro"/>
</dbReference>
<feature type="domain" description="NADH-quinone oxidoreductase subunit D" evidence="4">
    <location>
        <begin position="105"/>
        <end position="147"/>
    </location>
</feature>
<evidence type="ECO:0000259" key="4">
    <source>
        <dbReference type="Pfam" id="PF00346"/>
    </source>
</evidence>
<proteinExistence type="inferred from homology"/>
<evidence type="ECO:0000313" key="6">
    <source>
        <dbReference type="Proteomes" id="UP001159364"/>
    </source>
</evidence>
<dbReference type="GO" id="GO:0016651">
    <property type="term" value="F:oxidoreductase activity, acting on NAD(P)H"/>
    <property type="evidence" value="ECO:0007669"/>
    <property type="project" value="InterPro"/>
</dbReference>
<dbReference type="EMBL" id="JAIWQS010000009">
    <property type="protein sequence ID" value="KAJ8754569.1"/>
    <property type="molecule type" value="Genomic_DNA"/>
</dbReference>
<dbReference type="Gene3D" id="1.10.645.10">
    <property type="entry name" value="Cytochrome-c3 Hydrogenase, chain B"/>
    <property type="match status" value="2"/>
</dbReference>
<feature type="domain" description="NADH-quinone oxidoreductase subunit D" evidence="4">
    <location>
        <begin position="48"/>
        <end position="99"/>
    </location>
</feature>
<evidence type="ECO:0000256" key="2">
    <source>
        <dbReference type="ARBA" id="ARBA00022967"/>
    </source>
</evidence>
<protein>
    <recommendedName>
        <fullName evidence="4">NADH-quinone oxidoreductase subunit D domain-containing protein</fullName>
    </recommendedName>
</protein>
<dbReference type="InterPro" id="IPR022885">
    <property type="entry name" value="NDH1_su_D/H"/>
</dbReference>
<dbReference type="GO" id="GO:0009535">
    <property type="term" value="C:chloroplast thylakoid membrane"/>
    <property type="evidence" value="ECO:0007669"/>
    <property type="project" value="TreeGrafter"/>
</dbReference>
<dbReference type="InterPro" id="IPR029014">
    <property type="entry name" value="NiFe-Hase_large"/>
</dbReference>
<dbReference type="InterPro" id="IPR001135">
    <property type="entry name" value="NADH_Q_OxRdtase_suD"/>
</dbReference>
<name>A0AAV8SRG4_9ROSI</name>
<dbReference type="Proteomes" id="UP001159364">
    <property type="component" value="Linkage Group LG09"/>
</dbReference>
<dbReference type="AlphaFoldDB" id="A0AAV8SRG4"/>
<dbReference type="PANTHER" id="PTHR11993">
    <property type="entry name" value="NADH-UBIQUINONE OXIDOREDUCTASE 49 KDA SUBUNIT"/>
    <property type="match status" value="1"/>
</dbReference>
<keyword evidence="3" id="KW-0520">NAD</keyword>
<organism evidence="5 6">
    <name type="scientific">Erythroxylum novogranatense</name>
    <dbReference type="NCBI Taxonomy" id="1862640"/>
    <lineage>
        <taxon>Eukaryota</taxon>
        <taxon>Viridiplantae</taxon>
        <taxon>Streptophyta</taxon>
        <taxon>Embryophyta</taxon>
        <taxon>Tracheophyta</taxon>
        <taxon>Spermatophyta</taxon>
        <taxon>Magnoliopsida</taxon>
        <taxon>eudicotyledons</taxon>
        <taxon>Gunneridae</taxon>
        <taxon>Pentapetalae</taxon>
        <taxon>rosids</taxon>
        <taxon>fabids</taxon>
        <taxon>Malpighiales</taxon>
        <taxon>Erythroxylaceae</taxon>
        <taxon>Erythroxylum</taxon>
    </lineage>
</organism>
<gene>
    <name evidence="5" type="ORF">K2173_005730</name>
</gene>
<dbReference type="PANTHER" id="PTHR11993:SF10">
    <property type="entry name" value="NADH DEHYDROGENASE [UBIQUINONE] IRON-SULFUR PROTEIN 2, MITOCHONDRIAL"/>
    <property type="match status" value="1"/>
</dbReference>
<reference evidence="5 6" key="1">
    <citation type="submission" date="2021-09" db="EMBL/GenBank/DDBJ databases">
        <title>Genomic insights and catalytic innovation underlie evolution of tropane alkaloids biosynthesis.</title>
        <authorList>
            <person name="Wang Y.-J."/>
            <person name="Tian T."/>
            <person name="Huang J.-P."/>
            <person name="Huang S.-X."/>
        </authorList>
    </citation>
    <scope>NUCLEOTIDE SEQUENCE [LARGE SCALE GENOMIC DNA]</scope>
    <source>
        <strain evidence="5">KIB-2018</strain>
        <tissue evidence="5">Leaf</tissue>
    </source>
</reference>
<comment type="similarity">
    <text evidence="1">Belongs to the complex I 49 kDa subunit family.</text>
</comment>
<comment type="caution">
    <text evidence="5">The sequence shown here is derived from an EMBL/GenBank/DDBJ whole genome shotgun (WGS) entry which is preliminary data.</text>
</comment>
<evidence type="ECO:0000313" key="5">
    <source>
        <dbReference type="EMBL" id="KAJ8754569.1"/>
    </source>
</evidence>